<comment type="caution">
    <text evidence="2">The sequence shown here is derived from an EMBL/GenBank/DDBJ whole genome shotgun (WGS) entry which is preliminary data.</text>
</comment>
<reference evidence="2 3" key="1">
    <citation type="submission" date="2018-10" db="EMBL/GenBank/DDBJ databases">
        <title>Genomic Encyclopedia of Archaeal and Bacterial Type Strains, Phase II (KMG-II): from individual species to whole genera.</title>
        <authorList>
            <person name="Goeker M."/>
        </authorList>
    </citation>
    <scope>NUCLEOTIDE SEQUENCE [LARGE SCALE GENOMIC DNA]</scope>
    <source>
        <strain evidence="2 3">DSM 235</strain>
    </source>
</reference>
<keyword evidence="2" id="KW-0808">Transferase</keyword>
<dbReference type="Proteomes" id="UP000274556">
    <property type="component" value="Unassembled WGS sequence"/>
</dbReference>
<accession>A0A495UL65</accession>
<keyword evidence="2" id="KW-0489">Methyltransferase</keyword>
<protein>
    <submittedName>
        <fullName evidence="2">Putative DNA methylase</fullName>
    </submittedName>
</protein>
<dbReference type="EMBL" id="RBXL01000002">
    <property type="protein sequence ID" value="RKT38024.1"/>
    <property type="molecule type" value="Genomic_DNA"/>
</dbReference>
<feature type="domain" description="DUF1156" evidence="1">
    <location>
        <begin position="31"/>
        <end position="93"/>
    </location>
</feature>
<dbReference type="NCBIfam" id="NF042963">
    <property type="entry name" value="DUF1156_antiphage"/>
    <property type="match status" value="1"/>
</dbReference>
<dbReference type="InterPro" id="IPR009537">
    <property type="entry name" value="DUF1156"/>
</dbReference>
<name>A0A495UL65_9GAMM</name>
<gene>
    <name evidence="2" type="ORF">BDD21_5549</name>
</gene>
<dbReference type="RefSeq" id="WP_245970044.1">
    <property type="nucleotide sequence ID" value="NZ_RBXL01000002.1"/>
</dbReference>
<dbReference type="GO" id="GO:0008168">
    <property type="term" value="F:methyltransferase activity"/>
    <property type="evidence" value="ECO:0007669"/>
    <property type="project" value="UniProtKB-KW"/>
</dbReference>
<organism evidence="2 3">
    <name type="scientific">Thiocapsa rosea</name>
    <dbReference type="NCBI Taxonomy" id="69360"/>
    <lineage>
        <taxon>Bacteria</taxon>
        <taxon>Pseudomonadati</taxon>
        <taxon>Pseudomonadota</taxon>
        <taxon>Gammaproteobacteria</taxon>
        <taxon>Chromatiales</taxon>
        <taxon>Chromatiaceae</taxon>
        <taxon>Thiocapsa</taxon>
    </lineage>
</organism>
<dbReference type="InterPro" id="IPR029063">
    <property type="entry name" value="SAM-dependent_MTases_sf"/>
</dbReference>
<evidence type="ECO:0000313" key="2">
    <source>
        <dbReference type="EMBL" id="RKT38024.1"/>
    </source>
</evidence>
<proteinExistence type="predicted"/>
<keyword evidence="3" id="KW-1185">Reference proteome</keyword>
<evidence type="ECO:0000259" key="1">
    <source>
        <dbReference type="Pfam" id="PF06634"/>
    </source>
</evidence>
<dbReference type="InterPro" id="IPR049953">
    <property type="entry name" value="Antiphage_assoc"/>
</dbReference>
<dbReference type="Gene3D" id="3.40.50.150">
    <property type="entry name" value="Vaccinia Virus protein VP39"/>
    <property type="match status" value="1"/>
</dbReference>
<dbReference type="AlphaFoldDB" id="A0A495UL65"/>
<dbReference type="Pfam" id="PF06634">
    <property type="entry name" value="DUF1156"/>
    <property type="match status" value="1"/>
</dbReference>
<dbReference type="SUPFAM" id="SSF53335">
    <property type="entry name" value="S-adenosyl-L-methionine-dependent methyltransferases"/>
    <property type="match status" value="1"/>
</dbReference>
<sequence length="1014" mass="114020">MMVETLTDTAGGDARLEPFALRDAPALIEAVFPAQKISFEAQRERKAGAGQTLTALGSYWKGRKPLILVRAILLGSLLPQTDDPEQDLEIFEQLMAFDTAGLARREPRLAPADVARRITLENPWRHFSTVFKGNVADAQEIEGIRFPFDPDDYPGLALRWRRDIDPAEKLELLARTLATFATYEERAGLCKRPEELDQAALYAPIWPAVNAHLGRFGIEARSHQELVEQLGILRFGHRPKVGDTFCGGGSIPFEAARLGCDVYASDLNPIACMLTWGALNIIGASPEKRAEIDQAQREIAEAVDREITALGIEHDSQGNRAKAYLYCLETRCPETGWMVPMAPSWVVSRIRGVIAKLVPNFSNQRFDIEILTGVSAAEVTAAEQGTVREGNLVYELDGKTYRTPIKTLRGDYRDADGNIANKLRSWEKYDFKPRSDDIFQERLYCIQWITRETWDVPRSTTFFAAVNEEDLERERQVESIVAQNLARWQDEGLVPDMPLEIGGAPRYQGRDLVVARGWSYWHHLFNSRQILMVSYMMRLGYSENLWVGLGGILNLQSKLCSWHNDGRKGGLQNTFSNQALNTIYNWGSRGFMDLKSYVRLEIPLFPLETRSIVLCSPVLALAAESDIWVTDPPYANAVMYHEITEYFIAWLRKNPPPPFDEWTWDSRRDLAIKGSGDDFRRGMVDAYKAMTEHMPVNGMQCVMFTHQDTGVWSDMVSIFWAAGLQVVGAWYIATETTSELKKGGYVQGTVILMLRKRPAGERPGFKQRILPEVKREVDAQIKQMLHLNTETEARMGAPVFNDSDLQMAGYAAALKVLTGYTSLGGEDVTAFALRPRRKGETTVVDEIVEQAAETANGLLVPEGLDRETWQAIGGIQRFYLRMLDMETTGASKLDNYQNFAKAFRVDDYAAVMASTKPNAARLKSVTELKPRDLTDRTELGATPLAAVFIAIQEFLADKDPEVVMANLRDAIPDYLHRRPLLIDMTAFIAAKARGPEIRRAAEAIASRMRNQRLQ</sequence>
<dbReference type="GO" id="GO:0032259">
    <property type="term" value="P:methylation"/>
    <property type="evidence" value="ECO:0007669"/>
    <property type="project" value="UniProtKB-KW"/>
</dbReference>
<evidence type="ECO:0000313" key="3">
    <source>
        <dbReference type="Proteomes" id="UP000274556"/>
    </source>
</evidence>